<dbReference type="AlphaFoldDB" id="A0A9Q3D8Y7"/>
<dbReference type="EMBL" id="AVOT02013336">
    <property type="protein sequence ID" value="MBW0495887.1"/>
    <property type="molecule type" value="Genomic_DNA"/>
</dbReference>
<evidence type="ECO:0000313" key="2">
    <source>
        <dbReference type="EMBL" id="MBW0495887.1"/>
    </source>
</evidence>
<reference evidence="2" key="1">
    <citation type="submission" date="2021-03" db="EMBL/GenBank/DDBJ databases">
        <title>Draft genome sequence of rust myrtle Austropuccinia psidii MF-1, a brazilian biotype.</title>
        <authorList>
            <person name="Quecine M.C."/>
            <person name="Pachon D.M.R."/>
            <person name="Bonatelli M.L."/>
            <person name="Correr F.H."/>
            <person name="Franceschini L.M."/>
            <person name="Leite T.F."/>
            <person name="Margarido G.R.A."/>
            <person name="Almeida C.A."/>
            <person name="Ferrarezi J.A."/>
            <person name="Labate C.A."/>
        </authorList>
    </citation>
    <scope>NUCLEOTIDE SEQUENCE</scope>
    <source>
        <strain evidence="2">MF-1</strain>
    </source>
</reference>
<evidence type="ECO:0000313" key="3">
    <source>
        <dbReference type="Proteomes" id="UP000765509"/>
    </source>
</evidence>
<name>A0A9Q3D8Y7_9BASI</name>
<gene>
    <name evidence="2" type="ORF">O181_035602</name>
</gene>
<dbReference type="Proteomes" id="UP000765509">
    <property type="component" value="Unassembled WGS sequence"/>
</dbReference>
<comment type="caution">
    <text evidence="2">The sequence shown here is derived from an EMBL/GenBank/DDBJ whole genome shotgun (WGS) entry which is preliminary data.</text>
</comment>
<accession>A0A9Q3D8Y7</accession>
<protein>
    <submittedName>
        <fullName evidence="2">Uncharacterized protein</fullName>
    </submittedName>
</protein>
<keyword evidence="3" id="KW-1185">Reference proteome</keyword>
<feature type="region of interest" description="Disordered" evidence="1">
    <location>
        <begin position="1"/>
        <end position="23"/>
    </location>
</feature>
<sequence length="153" mass="16843">MTNPESQVGPKPQVGPPEPILAPNLNLPQNYQKDLRAQIGHFQPLSSGADQFQQTFPSIQGKHSPLPRIQAWCIYGIIYHHASIFLCNSMVMFLGPNYAIPIQVPKSITHFEGSSFSHSVLQSLAATRRPFKNPNHLALQELGGSFLAGLFQG</sequence>
<organism evidence="2 3">
    <name type="scientific">Austropuccinia psidii MF-1</name>
    <dbReference type="NCBI Taxonomy" id="1389203"/>
    <lineage>
        <taxon>Eukaryota</taxon>
        <taxon>Fungi</taxon>
        <taxon>Dikarya</taxon>
        <taxon>Basidiomycota</taxon>
        <taxon>Pucciniomycotina</taxon>
        <taxon>Pucciniomycetes</taxon>
        <taxon>Pucciniales</taxon>
        <taxon>Sphaerophragmiaceae</taxon>
        <taxon>Austropuccinia</taxon>
    </lineage>
</organism>
<evidence type="ECO:0000256" key="1">
    <source>
        <dbReference type="SAM" id="MobiDB-lite"/>
    </source>
</evidence>
<proteinExistence type="predicted"/>